<dbReference type="STRING" id="857293.CAAU_0875"/>
<dbReference type="NCBIfam" id="TIGR02889">
    <property type="entry name" value="spore_YpeB"/>
    <property type="match status" value="1"/>
</dbReference>
<dbReference type="InterPro" id="IPR025711">
    <property type="entry name" value="PepSY"/>
</dbReference>
<feature type="transmembrane region" description="Helical" evidence="1">
    <location>
        <begin position="6"/>
        <end position="28"/>
    </location>
</feature>
<evidence type="ECO:0000259" key="2">
    <source>
        <dbReference type="Pfam" id="PF03413"/>
    </source>
</evidence>
<dbReference type="Proteomes" id="UP000007652">
    <property type="component" value="Unassembled WGS sequence"/>
</dbReference>
<keyword evidence="1" id="KW-0812">Transmembrane</keyword>
<feature type="domain" description="PepSY" evidence="2">
    <location>
        <begin position="378"/>
        <end position="436"/>
    </location>
</feature>
<evidence type="ECO:0000313" key="6">
    <source>
        <dbReference type="Proteomes" id="UP000007652"/>
    </source>
</evidence>
<evidence type="ECO:0000259" key="3">
    <source>
        <dbReference type="Pfam" id="PF14620"/>
    </source>
</evidence>
<evidence type="ECO:0000256" key="1">
    <source>
        <dbReference type="SAM" id="Phobius"/>
    </source>
</evidence>
<dbReference type="Pfam" id="PF14620">
    <property type="entry name" value="YPEB_PepSY1-2"/>
    <property type="match status" value="1"/>
</dbReference>
<dbReference type="GO" id="GO:0009847">
    <property type="term" value="P:spore germination"/>
    <property type="evidence" value="ECO:0007669"/>
    <property type="project" value="InterPro"/>
</dbReference>
<evidence type="ECO:0000313" key="5">
    <source>
        <dbReference type="EMBL" id="CCJ32959.1"/>
    </source>
</evidence>
<dbReference type="Pfam" id="PF03413">
    <property type="entry name" value="PepSY"/>
    <property type="match status" value="1"/>
</dbReference>
<keyword evidence="1" id="KW-0472">Membrane</keyword>
<dbReference type="InterPro" id="IPR014239">
    <property type="entry name" value="YpeB_PepSY1-2"/>
</dbReference>
<dbReference type="Pfam" id="PF20769">
    <property type="entry name" value="YPEB_N"/>
    <property type="match status" value="1"/>
</dbReference>
<dbReference type="AlphaFoldDB" id="I7K5Z4"/>
<accession>I7K5Z4</accession>
<sequence length="451" mass="51400">MFNKRSFLAIVVSIIVVGTSTYSFLLYLDRKEFRNYLQGQYQKNLYELISNVEGIQVSLSKSRVTSSPKQALILFSDIWRQASIAQDKLNSLPINHSAIAQTTKFLTQVGDFCFALLKTINSGQSLSEADMNTVDKLTDFAGYLNNELHQLEREISEGNIDWTEIKDAGSSMFRRNLAETVDMKFERIAKELQEYPTLIYDGPFSENVLNIKPRVLKEKEVSLEEAKRIAKKIIGEDRVESISVYSDKTSDKVPAYALSVKVKGRRGDDINIDISKNGGNLIYMLDPREVGKQRIKIEKAVKIGLKFLEDNGYESMIPTYSLKYDNVAVINYVYVQDKVLVYPDQVKLKIALDNGDIVGIEAQHYLIAHTKRNIPKPRITASEARQNVSQKLDIKNVRLTIIPMESLKEVFCYEFYGTYKGEKYLVYINAQDGTEERILKIIDTPNGELTM</sequence>
<comment type="caution">
    <text evidence="5">The sequence shown here is derived from an EMBL/GenBank/DDBJ whole genome shotgun (WGS) entry which is preliminary data.</text>
</comment>
<feature type="domain" description="Sporulation protein YpeB PepSY1 and PepSY2" evidence="3">
    <location>
        <begin position="182"/>
        <end position="375"/>
    </location>
</feature>
<feature type="domain" description="Sporulation protein YpeB N-terminal" evidence="4">
    <location>
        <begin position="30"/>
        <end position="164"/>
    </location>
</feature>
<dbReference type="RefSeq" id="WP_008908233.1">
    <property type="nucleotide sequence ID" value="NZ_CAKP01000042.1"/>
</dbReference>
<dbReference type="eggNOG" id="COG2959">
    <property type="taxonomic scope" value="Bacteria"/>
</dbReference>
<protein>
    <submittedName>
        <fullName evidence="5">Spore germination protein YpeB</fullName>
    </submittedName>
</protein>
<organism evidence="5 6">
    <name type="scientific">Caloramator australicus RC3</name>
    <dbReference type="NCBI Taxonomy" id="857293"/>
    <lineage>
        <taxon>Bacteria</taxon>
        <taxon>Bacillati</taxon>
        <taxon>Bacillota</taxon>
        <taxon>Clostridia</taxon>
        <taxon>Eubacteriales</taxon>
        <taxon>Clostridiaceae</taxon>
        <taxon>Caloramator</taxon>
    </lineage>
</organism>
<dbReference type="InterPro" id="IPR048402">
    <property type="entry name" value="YpeB_N"/>
</dbReference>
<keyword evidence="1" id="KW-1133">Transmembrane helix</keyword>
<dbReference type="EMBL" id="CAKP01000042">
    <property type="protein sequence ID" value="CCJ32959.1"/>
    <property type="molecule type" value="Genomic_DNA"/>
</dbReference>
<keyword evidence="6" id="KW-1185">Reference proteome</keyword>
<name>I7K5Z4_9CLOT</name>
<gene>
    <name evidence="5" type="ORF">CAAU_0875</name>
</gene>
<evidence type="ECO:0000259" key="4">
    <source>
        <dbReference type="Pfam" id="PF20769"/>
    </source>
</evidence>
<reference evidence="5 6" key="1">
    <citation type="journal article" date="2011" name="J. Bacteriol.">
        <title>Draft genome sequence of Caloramator australicus strain RC3T, a thermoanaerobe from the Great Artesian Basin of Australia.</title>
        <authorList>
            <person name="Ogg C.D."/>
            <person name="Patel B.K.C."/>
        </authorList>
    </citation>
    <scope>NUCLEOTIDE SEQUENCE [LARGE SCALE GENOMIC DNA]</scope>
    <source>
        <strain evidence="5 6">RC3</strain>
    </source>
</reference>
<proteinExistence type="predicted"/>